<dbReference type="SMART" id="SM00671">
    <property type="entry name" value="SEL1"/>
    <property type="match status" value="3"/>
</dbReference>
<dbReference type="Gene3D" id="3.30.2420.10">
    <property type="entry name" value="TonB"/>
    <property type="match status" value="1"/>
</dbReference>
<keyword evidence="5" id="KW-0997">Cell inner membrane</keyword>
<evidence type="ECO:0000256" key="2">
    <source>
        <dbReference type="ARBA" id="ARBA00022692"/>
    </source>
</evidence>
<organism evidence="7 8">
    <name type="scientific">Colwellia asteriadis</name>
    <dbReference type="NCBI Taxonomy" id="517723"/>
    <lineage>
        <taxon>Bacteria</taxon>
        <taxon>Pseudomonadati</taxon>
        <taxon>Pseudomonadota</taxon>
        <taxon>Gammaproteobacteria</taxon>
        <taxon>Alteromonadales</taxon>
        <taxon>Colwelliaceae</taxon>
        <taxon>Colwellia</taxon>
    </lineage>
</organism>
<dbReference type="EMBL" id="BAAAFA010000001">
    <property type="protein sequence ID" value="GAA0810702.1"/>
    <property type="molecule type" value="Genomic_DNA"/>
</dbReference>
<dbReference type="Pfam" id="PF08238">
    <property type="entry name" value="Sel1"/>
    <property type="match status" value="3"/>
</dbReference>
<dbReference type="RefSeq" id="WP_343813913.1">
    <property type="nucleotide sequence ID" value="NZ_BAAAFA010000001.1"/>
</dbReference>
<evidence type="ECO:0000256" key="3">
    <source>
        <dbReference type="ARBA" id="ARBA00022989"/>
    </source>
</evidence>
<dbReference type="InterPro" id="IPR037682">
    <property type="entry name" value="TonB_C"/>
</dbReference>
<dbReference type="PANTHER" id="PTHR11102">
    <property type="entry name" value="SEL-1-LIKE PROTEIN"/>
    <property type="match status" value="1"/>
</dbReference>
<reference evidence="8" key="1">
    <citation type="journal article" date="2019" name="Int. J. Syst. Evol. Microbiol.">
        <title>The Global Catalogue of Microorganisms (GCM) 10K type strain sequencing project: providing services to taxonomists for standard genome sequencing and annotation.</title>
        <authorList>
            <consortium name="The Broad Institute Genomics Platform"/>
            <consortium name="The Broad Institute Genome Sequencing Center for Infectious Disease"/>
            <person name="Wu L."/>
            <person name="Ma J."/>
        </authorList>
    </citation>
    <scope>NUCLEOTIDE SEQUENCE [LARGE SCALE GENOMIC DNA]</scope>
    <source>
        <strain evidence="8">JCM 15608</strain>
    </source>
</reference>
<proteinExistence type="inferred from homology"/>
<protein>
    <recommendedName>
        <fullName evidence="5">Protein TonB</fullName>
    </recommendedName>
</protein>
<name>A0ABP3WDU0_9GAMM</name>
<keyword evidence="4" id="KW-0472">Membrane</keyword>
<evidence type="ECO:0000313" key="8">
    <source>
        <dbReference type="Proteomes" id="UP001500021"/>
    </source>
</evidence>
<dbReference type="Gene3D" id="1.25.40.10">
    <property type="entry name" value="Tetratricopeptide repeat domain"/>
    <property type="match status" value="2"/>
</dbReference>
<keyword evidence="5" id="KW-0813">Transport</keyword>
<dbReference type="SUPFAM" id="SSF81901">
    <property type="entry name" value="HCP-like"/>
    <property type="match status" value="2"/>
</dbReference>
<evidence type="ECO:0000256" key="4">
    <source>
        <dbReference type="ARBA" id="ARBA00023136"/>
    </source>
</evidence>
<comment type="function">
    <text evidence="5">Interacts with outer membrane receptor proteins that carry out high-affinity binding and energy dependent uptake into the periplasmic space of specific substrates. It could act to transduce energy from the cytoplasmic membrane to specific energy-requiring processes in the outer membrane, resulting in the release into the periplasm of ligands bound by these outer membrane proteins.</text>
</comment>
<keyword evidence="5" id="KW-0735">Signal-anchor</keyword>
<dbReference type="InterPro" id="IPR003538">
    <property type="entry name" value="TonB"/>
</dbReference>
<keyword evidence="2" id="KW-0812">Transmembrane</keyword>
<comment type="similarity">
    <text evidence="5">Belongs to the TonB family.</text>
</comment>
<evidence type="ECO:0000259" key="6">
    <source>
        <dbReference type="PROSITE" id="PS52015"/>
    </source>
</evidence>
<dbReference type="Pfam" id="PF03544">
    <property type="entry name" value="TonB_C"/>
    <property type="match status" value="1"/>
</dbReference>
<keyword evidence="5" id="KW-1003">Cell membrane</keyword>
<dbReference type="NCBIfam" id="TIGR01352">
    <property type="entry name" value="tonB_Cterm"/>
    <property type="match status" value="1"/>
</dbReference>
<keyword evidence="5" id="KW-0653">Protein transport</keyword>
<dbReference type="InterPro" id="IPR006260">
    <property type="entry name" value="TonB/TolA_C"/>
</dbReference>
<dbReference type="SUPFAM" id="SSF74653">
    <property type="entry name" value="TolA/TonB C-terminal domain"/>
    <property type="match status" value="1"/>
</dbReference>
<comment type="subcellular location">
    <subcellularLocation>
        <location evidence="5">Cell inner membrane</location>
        <topology evidence="5">Single-pass membrane protein</topology>
        <orientation evidence="5">Periplasmic side</orientation>
    </subcellularLocation>
    <subcellularLocation>
        <location evidence="1">Membrane</location>
        <topology evidence="1">Single-pass membrane protein</topology>
    </subcellularLocation>
</comment>
<feature type="domain" description="TonB C-terminal" evidence="6">
    <location>
        <begin position="136"/>
        <end position="233"/>
    </location>
</feature>
<gene>
    <name evidence="7" type="ORF">GCM10009111_02100</name>
</gene>
<comment type="caution">
    <text evidence="7">The sequence shown here is derived from an EMBL/GenBank/DDBJ whole genome shotgun (WGS) entry which is preliminary data.</text>
</comment>
<keyword evidence="3" id="KW-1133">Transmembrane helix</keyword>
<dbReference type="InterPro" id="IPR011990">
    <property type="entry name" value="TPR-like_helical_dom_sf"/>
</dbReference>
<dbReference type="InterPro" id="IPR006597">
    <property type="entry name" value="Sel1-like"/>
</dbReference>
<dbReference type="InterPro" id="IPR050767">
    <property type="entry name" value="Sel1_AlgK"/>
</dbReference>
<evidence type="ECO:0000256" key="1">
    <source>
        <dbReference type="ARBA" id="ARBA00004167"/>
    </source>
</evidence>
<accession>A0ABP3WDU0</accession>
<sequence>MIISLCITFSFSTKADLLSATLAYNNGNYQQAHYEFQRLAKLGHKDAIYNIGVMYLYGQGVEKDLISAHSWFSLAADYGLEEARSAARLIEQELKGDKAQQIALTSSLKALNQSLSFELYTQTLQPVFNEKKYTNHNNQPPLRVHTVDAIYPKEAYEKGIEGWVWLEFDVDKSGAVKDVDIIDAFPDKTFNRSIYNAVRRWRYEPFRVDGELANYGSRSLLYHFTTFKGKRYQASFAHQKKDYQKKINLLIEGAEQGNALIQYYIANWLVADEYNATRLLRFHWQQETASSDLLLESAINGYPNSQYRLGTNLLRGEYTKTDRKKGINWILNAAQSGFVYAQYRLARELLDQRHIEYDKQKAKRWLESAAKQNHFRALRDLINLELAEKNYQRANSYIIQALKLDDEHPDLLFAQAKVLANTQQSAKAKVILTLAIKEAKARQWYFKEIEEYLTTIS</sequence>
<dbReference type="PROSITE" id="PS52015">
    <property type="entry name" value="TONB_CTD"/>
    <property type="match status" value="1"/>
</dbReference>
<dbReference type="PANTHER" id="PTHR11102:SF160">
    <property type="entry name" value="ERAD-ASSOCIATED E3 UBIQUITIN-PROTEIN LIGASE COMPONENT HRD3"/>
    <property type="match status" value="1"/>
</dbReference>
<keyword evidence="8" id="KW-1185">Reference proteome</keyword>
<dbReference type="Proteomes" id="UP001500021">
    <property type="component" value="Unassembled WGS sequence"/>
</dbReference>
<dbReference type="PRINTS" id="PR01374">
    <property type="entry name" value="TONBPROTEIN"/>
</dbReference>
<evidence type="ECO:0000256" key="5">
    <source>
        <dbReference type="RuleBase" id="RU362123"/>
    </source>
</evidence>
<evidence type="ECO:0000313" key="7">
    <source>
        <dbReference type="EMBL" id="GAA0810702.1"/>
    </source>
</evidence>